<name>A0ABT8JHU7_9BACL</name>
<dbReference type="RefSeq" id="WP_024633665.1">
    <property type="nucleotide sequence ID" value="NZ_JAROCD010000011.1"/>
</dbReference>
<reference evidence="1" key="1">
    <citation type="submission" date="2023-03" db="EMBL/GenBank/DDBJ databases">
        <title>MT1 and MT2 Draft Genomes of Novel Species.</title>
        <authorList>
            <person name="Venkateswaran K."/>
        </authorList>
    </citation>
    <scope>NUCLEOTIDE SEQUENCE</scope>
    <source>
        <strain evidence="1">F6_3S_P_1C</strain>
    </source>
</reference>
<accession>A0ABT8JHU7</accession>
<dbReference type="Proteomes" id="UP001174205">
    <property type="component" value="Unassembled WGS sequence"/>
</dbReference>
<keyword evidence="2" id="KW-1185">Reference proteome</keyword>
<evidence type="ECO:0000313" key="1">
    <source>
        <dbReference type="EMBL" id="MDN4604007.1"/>
    </source>
</evidence>
<proteinExistence type="predicted"/>
<protein>
    <submittedName>
        <fullName evidence="1">Uncharacterized protein</fullName>
    </submittedName>
</protein>
<gene>
    <name evidence="1" type="ORF">P5G61_22380</name>
</gene>
<evidence type="ECO:0000313" key="2">
    <source>
        <dbReference type="Proteomes" id="UP001174205"/>
    </source>
</evidence>
<dbReference type="EMBL" id="JAROCD010000011">
    <property type="protein sequence ID" value="MDN4604007.1"/>
    <property type="molecule type" value="Genomic_DNA"/>
</dbReference>
<sequence length="266" mass="30752">MSSLKSDPVIQDGNEVLLQLMESSLSDKVKINHICLNPITGEQLTFQDLVRIESFFNFVFLIHQDDVKDTPIIHPEFIRYPKTMGIYTVPKRLEPTFNGRKWSRYVELEGMEYRAAENNVRAKHAFKEYTNVNLTDAKRRNRLYGYTVAHIFGGADNPLLFSAGFNLALINDGFAKYTDEQHLDPLIYWALTSAAFLLHKTTIHSHINLKSLPFVGPLIPKIQDGKYQKQKHRIQFQVVQPLNFWFPVNVVKRNDQSYTVLLVTPE</sequence>
<organism evidence="1 2">
    <name type="scientific">Paenibacillus vandeheii</name>
    <dbReference type="NCBI Taxonomy" id="3035917"/>
    <lineage>
        <taxon>Bacteria</taxon>
        <taxon>Bacillati</taxon>
        <taxon>Bacillota</taxon>
        <taxon>Bacilli</taxon>
        <taxon>Bacillales</taxon>
        <taxon>Paenibacillaceae</taxon>
        <taxon>Paenibacillus</taxon>
    </lineage>
</organism>
<comment type="caution">
    <text evidence="1">The sequence shown here is derived from an EMBL/GenBank/DDBJ whole genome shotgun (WGS) entry which is preliminary data.</text>
</comment>